<dbReference type="InterPro" id="IPR059064">
    <property type="entry name" value="TYRAAT2_C"/>
</dbReference>
<accession>A0A2M7FZZ8</accession>
<dbReference type="AlphaFoldDB" id="A0A2M7FZZ8"/>
<evidence type="ECO:0000259" key="2">
    <source>
        <dbReference type="PROSITE" id="PS51176"/>
    </source>
</evidence>
<dbReference type="InterPro" id="IPR045011">
    <property type="entry name" value="TYRAAT1/2"/>
</dbReference>
<gene>
    <name evidence="3" type="ORF">COW36_18930</name>
</gene>
<dbReference type="Gene3D" id="3.40.50.720">
    <property type="entry name" value="NAD(P)-binding Rossmann-like Domain"/>
    <property type="match status" value="1"/>
</dbReference>
<reference evidence="3 4" key="1">
    <citation type="submission" date="2017-09" db="EMBL/GenBank/DDBJ databases">
        <title>Depth-based differentiation of microbial function through sediment-hosted aquifers and enrichment of novel symbionts in the deep terrestrial subsurface.</title>
        <authorList>
            <person name="Probst A.J."/>
            <person name="Ladd B."/>
            <person name="Jarett J.K."/>
            <person name="Geller-Mcgrath D.E."/>
            <person name="Sieber C.M."/>
            <person name="Emerson J.B."/>
            <person name="Anantharaman K."/>
            <person name="Thomas B.C."/>
            <person name="Malmstrom R."/>
            <person name="Stieglmeier M."/>
            <person name="Klingl A."/>
            <person name="Woyke T."/>
            <person name="Ryan C.M."/>
            <person name="Banfield J.F."/>
        </authorList>
    </citation>
    <scope>NUCLEOTIDE SEQUENCE [LARGE SCALE GENOMIC DNA]</scope>
    <source>
        <strain evidence="3">CG17_big_fil_post_rev_8_21_14_2_50_48_46</strain>
    </source>
</reference>
<keyword evidence="1" id="KW-0560">Oxidoreductase</keyword>
<dbReference type="InterPro" id="IPR046826">
    <property type="entry name" value="PDH_N"/>
</dbReference>
<dbReference type="GO" id="GO:0033730">
    <property type="term" value="F:arogenate dehydrogenase (NADP+) activity"/>
    <property type="evidence" value="ECO:0007669"/>
    <property type="project" value="InterPro"/>
</dbReference>
<dbReference type="Pfam" id="PF26213">
    <property type="entry name" value="TYRAAT1_C"/>
    <property type="match status" value="1"/>
</dbReference>
<sequence length="242" mass="27264">MHLGLIGFGRLGRLLTRYLAQDFHVHVYDLNLNPAEVSALGATPSTLEEACAQPIVLPLVPMSAFESLMQQIAGLLKPDSLIVDACSVKTLPVEWMLKHLPDSVSILGSHPMFGPDSAAETLFGAKLVLCPVRVEPKRYQEIKLYLEKHGIKLIETTPEEHDKQISKSLFLAHFLGRTLLEFGAHPLEIDTKGYRRLMKILLTVENDSLQLFEDMYHFNPYAAETRQKFIQAMDQVVERLDT</sequence>
<dbReference type="Pfam" id="PF02153">
    <property type="entry name" value="PDH_N"/>
    <property type="match status" value="1"/>
</dbReference>
<proteinExistence type="predicted"/>
<evidence type="ECO:0000256" key="1">
    <source>
        <dbReference type="ARBA" id="ARBA00023002"/>
    </source>
</evidence>
<dbReference type="GO" id="GO:0004665">
    <property type="term" value="F:prephenate dehydrogenase (NADP+) activity"/>
    <property type="evidence" value="ECO:0007669"/>
    <property type="project" value="InterPro"/>
</dbReference>
<dbReference type="InterPro" id="IPR008927">
    <property type="entry name" value="6-PGluconate_DH-like_C_sf"/>
</dbReference>
<dbReference type="PANTHER" id="PTHR43207">
    <property type="entry name" value="AROGENATE DEHYDROGENASE-RELATED"/>
    <property type="match status" value="1"/>
</dbReference>
<dbReference type="GO" id="GO:0006571">
    <property type="term" value="P:tyrosine biosynthetic process"/>
    <property type="evidence" value="ECO:0007669"/>
    <property type="project" value="InterPro"/>
</dbReference>
<dbReference type="PANTHER" id="PTHR43207:SF4">
    <property type="entry name" value="AROGENATE DEHYDROGENASE 2, CHLOROPLASTIC"/>
    <property type="match status" value="1"/>
</dbReference>
<dbReference type="GO" id="GO:0008977">
    <property type="term" value="F:prephenate dehydrogenase (NAD+) activity"/>
    <property type="evidence" value="ECO:0007669"/>
    <property type="project" value="InterPro"/>
</dbReference>
<dbReference type="InterPro" id="IPR036291">
    <property type="entry name" value="NAD(P)-bd_dom_sf"/>
</dbReference>
<organism evidence="3 4">
    <name type="scientific">bacterium (Candidatus Blackallbacteria) CG17_big_fil_post_rev_8_21_14_2_50_48_46</name>
    <dbReference type="NCBI Taxonomy" id="2014261"/>
    <lineage>
        <taxon>Bacteria</taxon>
        <taxon>Candidatus Blackallbacteria</taxon>
    </lineage>
</organism>
<protein>
    <submittedName>
        <fullName evidence="3">Prephenate dehydrogenase/arogenate dehydrogenase family protein</fullName>
    </submittedName>
</protein>
<dbReference type="EMBL" id="PFFQ01000054">
    <property type="protein sequence ID" value="PIW15002.1"/>
    <property type="molecule type" value="Genomic_DNA"/>
</dbReference>
<feature type="domain" description="Prephenate/arogenate dehydrogenase" evidence="2">
    <location>
        <begin position="1"/>
        <end position="242"/>
    </location>
</feature>
<evidence type="ECO:0000313" key="4">
    <source>
        <dbReference type="Proteomes" id="UP000231019"/>
    </source>
</evidence>
<dbReference type="GO" id="GO:0070403">
    <property type="term" value="F:NAD+ binding"/>
    <property type="evidence" value="ECO:0007669"/>
    <property type="project" value="InterPro"/>
</dbReference>
<dbReference type="SUPFAM" id="SSF48179">
    <property type="entry name" value="6-phosphogluconate dehydrogenase C-terminal domain-like"/>
    <property type="match status" value="1"/>
</dbReference>
<dbReference type="SUPFAM" id="SSF51735">
    <property type="entry name" value="NAD(P)-binding Rossmann-fold domains"/>
    <property type="match status" value="1"/>
</dbReference>
<name>A0A2M7FZZ8_9BACT</name>
<evidence type="ECO:0000313" key="3">
    <source>
        <dbReference type="EMBL" id="PIW15002.1"/>
    </source>
</evidence>
<comment type="caution">
    <text evidence="3">The sequence shown here is derived from an EMBL/GenBank/DDBJ whole genome shotgun (WGS) entry which is preliminary data.</text>
</comment>
<dbReference type="Proteomes" id="UP000231019">
    <property type="component" value="Unassembled WGS sequence"/>
</dbReference>
<dbReference type="PROSITE" id="PS51176">
    <property type="entry name" value="PDH_ADH"/>
    <property type="match status" value="1"/>
</dbReference>
<dbReference type="InterPro" id="IPR003099">
    <property type="entry name" value="Prephen_DH"/>
</dbReference>